<feature type="compositionally biased region" description="Polar residues" evidence="1">
    <location>
        <begin position="78"/>
        <end position="106"/>
    </location>
</feature>
<evidence type="ECO:0008006" key="4">
    <source>
        <dbReference type="Google" id="ProtNLM"/>
    </source>
</evidence>
<sequence length="427" mass="47067">MADDSDVPPLEDMTEVLRKVEHVREGILESVDKRPESKPSTAKARAKVKKNVAAHVIKPCDQDNSLKKSSESTDEIKTQVSSLKSDVATSPSTSTQPVKSTKNYSNGMFGGMKKGFLLGSSPKSSHSSKPSGVTETAAKENAQPLSPSDVKKESKIQKEDNIPYICPKTGKTESGLTLDEVQQAMSETKSLLNNQDWINDDLLNKLEKNEFLLKRFADPHFMNALQEFQTNPQAAMEKYKSNKEVEKFLMEFCGLLGDHFTKIGDSVSNLSSSESSYKPPAPVTSTISSKVKPSPKIVELPSNNTKTTEAKKSPKIVELTLPEKDSGNNLGSQATPKSDILELDIGSVPGVKNEIPKIEPIDDKQIKELLNDSKVMEVLLDPEVMNLVKTLKSDPDKAHSIVEKADERLRDKITFLVSKRLLDFQVQ</sequence>
<dbReference type="EMBL" id="JASAOG010000087">
    <property type="protein sequence ID" value="KAK0053356.1"/>
    <property type="molecule type" value="Genomic_DNA"/>
</dbReference>
<evidence type="ECO:0000313" key="2">
    <source>
        <dbReference type="EMBL" id="KAK0053356.1"/>
    </source>
</evidence>
<accession>A0AAD8BFC8</accession>
<reference evidence="2" key="1">
    <citation type="journal article" date="2023" name="PLoS Negl. Trop. Dis.">
        <title>A genome sequence for Biomphalaria pfeifferi, the major vector snail for the human-infecting parasite Schistosoma mansoni.</title>
        <authorList>
            <person name="Bu L."/>
            <person name="Lu L."/>
            <person name="Laidemitt M.R."/>
            <person name="Zhang S.M."/>
            <person name="Mutuku M."/>
            <person name="Mkoji G."/>
            <person name="Steinauer M."/>
            <person name="Loker E.S."/>
        </authorList>
    </citation>
    <scope>NUCLEOTIDE SEQUENCE</scope>
    <source>
        <strain evidence="2">KasaAsao</strain>
    </source>
</reference>
<protein>
    <recommendedName>
        <fullName evidence="4">STI1/HOP DP domain-containing protein</fullName>
    </recommendedName>
</protein>
<dbReference type="Gene3D" id="1.10.260.100">
    <property type="match status" value="2"/>
</dbReference>
<gene>
    <name evidence="2" type="ORF">Bpfe_017287</name>
</gene>
<organism evidence="2 3">
    <name type="scientific">Biomphalaria pfeifferi</name>
    <name type="common">Bloodfluke planorb</name>
    <name type="synonym">Freshwater snail</name>
    <dbReference type="NCBI Taxonomy" id="112525"/>
    <lineage>
        <taxon>Eukaryota</taxon>
        <taxon>Metazoa</taxon>
        <taxon>Spiralia</taxon>
        <taxon>Lophotrochozoa</taxon>
        <taxon>Mollusca</taxon>
        <taxon>Gastropoda</taxon>
        <taxon>Heterobranchia</taxon>
        <taxon>Euthyneura</taxon>
        <taxon>Panpulmonata</taxon>
        <taxon>Hygrophila</taxon>
        <taxon>Lymnaeoidea</taxon>
        <taxon>Planorbidae</taxon>
        <taxon>Biomphalaria</taxon>
    </lineage>
</organism>
<feature type="compositionally biased region" description="Low complexity" evidence="1">
    <location>
        <begin position="120"/>
        <end position="131"/>
    </location>
</feature>
<feature type="region of interest" description="Disordered" evidence="1">
    <location>
        <begin position="28"/>
        <end position="156"/>
    </location>
</feature>
<reference evidence="2" key="2">
    <citation type="submission" date="2023-04" db="EMBL/GenBank/DDBJ databases">
        <authorList>
            <person name="Bu L."/>
            <person name="Lu L."/>
            <person name="Laidemitt M.R."/>
            <person name="Zhang S.M."/>
            <person name="Mutuku M."/>
            <person name="Mkoji G."/>
            <person name="Steinauer M."/>
            <person name="Loker E.S."/>
        </authorList>
    </citation>
    <scope>NUCLEOTIDE SEQUENCE</scope>
    <source>
        <strain evidence="2">KasaAsao</strain>
        <tissue evidence="2">Whole Snail</tissue>
    </source>
</reference>
<evidence type="ECO:0000256" key="1">
    <source>
        <dbReference type="SAM" id="MobiDB-lite"/>
    </source>
</evidence>
<feature type="compositionally biased region" description="Basic and acidic residues" evidence="1">
    <location>
        <begin position="28"/>
        <end position="37"/>
    </location>
</feature>
<proteinExistence type="predicted"/>
<keyword evidence="3" id="KW-1185">Reference proteome</keyword>
<evidence type="ECO:0000313" key="3">
    <source>
        <dbReference type="Proteomes" id="UP001233172"/>
    </source>
</evidence>
<name>A0AAD8BFC8_BIOPF</name>
<dbReference type="Proteomes" id="UP001233172">
    <property type="component" value="Unassembled WGS sequence"/>
</dbReference>
<comment type="caution">
    <text evidence="2">The sequence shown here is derived from an EMBL/GenBank/DDBJ whole genome shotgun (WGS) entry which is preliminary data.</text>
</comment>
<feature type="region of interest" description="Disordered" evidence="1">
    <location>
        <begin position="268"/>
        <end position="312"/>
    </location>
</feature>
<dbReference type="AlphaFoldDB" id="A0AAD8BFC8"/>
<feature type="compositionally biased region" description="Basic and acidic residues" evidence="1">
    <location>
        <begin position="58"/>
        <end position="77"/>
    </location>
</feature>